<dbReference type="REBASE" id="27344">
    <property type="entry name" value="FssORF2218P"/>
</dbReference>
<reference evidence="4" key="3">
    <citation type="submission" date="2010-08" db="EMBL/GenBank/DDBJ databases">
        <authorList>
            <person name="Durkin A.S."/>
            <person name="Nelson K.E."/>
            <person name="Morrison M."/>
            <person name="Forsberg C.W."/>
            <person name="Wilson D.B."/>
            <person name="Russell J.B."/>
            <person name="Cann I.K.O."/>
            <person name="Mackie R.I."/>
            <person name="White B.A."/>
        </authorList>
    </citation>
    <scope>NUCLEOTIDE SEQUENCE</scope>
    <source>
        <strain evidence="4">S85</strain>
    </source>
</reference>
<dbReference type="PROSITE" id="PS51192">
    <property type="entry name" value="HELICASE_ATP_BIND_1"/>
    <property type="match status" value="1"/>
</dbReference>
<keyword evidence="6" id="KW-1185">Reference proteome</keyword>
<dbReference type="GO" id="GO:0003677">
    <property type="term" value="F:DNA binding"/>
    <property type="evidence" value="ECO:0007669"/>
    <property type="project" value="InterPro"/>
</dbReference>
<dbReference type="NCBIfam" id="NF046051">
    <property type="entry name" value="restrict_EcoAI"/>
    <property type="match status" value="1"/>
</dbReference>
<dbReference type="Proteomes" id="UP000001497">
    <property type="component" value="Chromosome"/>
</dbReference>
<accession>C9RRX7</accession>
<dbReference type="HOGENOM" id="CLU_018958_0_0_0"/>
<proteinExistence type="predicted"/>
<dbReference type="EMBL" id="CP001792">
    <property type="protein sequence ID" value="ACX75313.1"/>
    <property type="molecule type" value="Genomic_DNA"/>
</dbReference>
<feature type="domain" description="Helicase ATP-binding" evidence="2">
    <location>
        <begin position="165"/>
        <end position="338"/>
    </location>
</feature>
<keyword evidence="3" id="KW-0378">Hydrolase</keyword>
<dbReference type="InterPro" id="IPR050742">
    <property type="entry name" value="Helicase_Restrict-Modif_Enz"/>
</dbReference>
<dbReference type="GO" id="GO:0005524">
    <property type="term" value="F:ATP binding"/>
    <property type="evidence" value="ECO:0007669"/>
    <property type="project" value="InterPro"/>
</dbReference>
<dbReference type="GO" id="GO:0005829">
    <property type="term" value="C:cytosol"/>
    <property type="evidence" value="ECO:0007669"/>
    <property type="project" value="TreeGrafter"/>
</dbReference>
<dbReference type="InterPro" id="IPR014001">
    <property type="entry name" value="Helicase_ATP-bd"/>
</dbReference>
<dbReference type="Proteomes" id="UP000000517">
    <property type="component" value="Chromosome"/>
</dbReference>
<dbReference type="Pfam" id="PF00271">
    <property type="entry name" value="Helicase_C"/>
    <property type="match status" value="1"/>
</dbReference>
<dbReference type="KEGG" id="fsu:Fisuc_1720"/>
<dbReference type="PANTHER" id="PTHR47396">
    <property type="entry name" value="TYPE I RESTRICTION ENZYME ECOKI R PROTEIN"/>
    <property type="match status" value="1"/>
</dbReference>
<evidence type="ECO:0000256" key="1">
    <source>
        <dbReference type="SAM" id="MobiDB-lite"/>
    </source>
</evidence>
<dbReference type="EMBL" id="CP002158">
    <property type="protein sequence ID" value="ADL24719.1"/>
    <property type="molecule type" value="Genomic_DNA"/>
</dbReference>
<dbReference type="STRING" id="59374.FSU_2216"/>
<dbReference type="PANTHER" id="PTHR47396:SF1">
    <property type="entry name" value="ATP-DEPENDENT HELICASE IRC3-RELATED"/>
    <property type="match status" value="1"/>
</dbReference>
<dbReference type="InterPro" id="IPR001650">
    <property type="entry name" value="Helicase_C-like"/>
</dbReference>
<dbReference type="GO" id="GO:0006304">
    <property type="term" value="P:DNA modification"/>
    <property type="evidence" value="ECO:0007669"/>
    <property type="project" value="InterPro"/>
</dbReference>
<dbReference type="PATRIC" id="fig|59374.8.peg.2128"/>
<evidence type="ECO:0000313" key="4">
    <source>
        <dbReference type="EMBL" id="ADL24719.1"/>
    </source>
</evidence>
<dbReference type="SMART" id="SM00487">
    <property type="entry name" value="DEXDc"/>
    <property type="match status" value="1"/>
</dbReference>
<dbReference type="RefSeq" id="WP_014546390.1">
    <property type="nucleotide sequence ID" value="NC_013410.1"/>
</dbReference>
<dbReference type="EC" id="3.1.21.3" evidence="3"/>
<dbReference type="Pfam" id="PF04851">
    <property type="entry name" value="ResIII"/>
    <property type="match status" value="1"/>
</dbReference>
<dbReference type="KEGG" id="fsc:FSU_2216"/>
<dbReference type="SUPFAM" id="SSF52540">
    <property type="entry name" value="P-loop containing nucleoside triphosphate hydrolases"/>
    <property type="match status" value="2"/>
</dbReference>
<organism evidence="4 5">
    <name type="scientific">Fibrobacter succinogenes (strain ATCC 19169 / S85)</name>
    <dbReference type="NCBI Taxonomy" id="59374"/>
    <lineage>
        <taxon>Bacteria</taxon>
        <taxon>Pseudomonadati</taxon>
        <taxon>Fibrobacterota</taxon>
        <taxon>Fibrobacteria</taxon>
        <taxon>Fibrobacterales</taxon>
        <taxon>Fibrobacteraceae</taxon>
        <taxon>Fibrobacter</taxon>
    </lineage>
</organism>
<feature type="region of interest" description="Disordered" evidence="1">
    <location>
        <begin position="538"/>
        <end position="568"/>
    </location>
</feature>
<evidence type="ECO:0000313" key="3">
    <source>
        <dbReference type="EMBL" id="ACX75313.1"/>
    </source>
</evidence>
<dbReference type="InterPro" id="IPR006935">
    <property type="entry name" value="Helicase/UvrB_N"/>
</dbReference>
<evidence type="ECO:0000259" key="2">
    <source>
        <dbReference type="PROSITE" id="PS51192"/>
    </source>
</evidence>
<reference evidence="5" key="2">
    <citation type="submission" date="2010-08" db="EMBL/GenBank/DDBJ databases">
        <title>Complete sequence of Fibrobacter succinogenes subsp. succinogenes S85.</title>
        <authorList>
            <person name="Durkin A.S."/>
            <person name="Nelson K.E."/>
            <person name="Morrison M."/>
            <person name="Forsberg C.W."/>
            <person name="Wilson D.B."/>
            <person name="Russell J.B."/>
            <person name="Cann I.K.O."/>
            <person name="Mackie R.I."/>
            <person name="White B.A."/>
        </authorList>
    </citation>
    <scope>NUCLEOTIDE SEQUENCE [LARGE SCALE GENOMIC DNA]</scope>
    <source>
        <strain evidence="5">ATCC 19169 / S85</strain>
    </source>
</reference>
<dbReference type="OrthoDB" id="9803459at2"/>
<dbReference type="AlphaFoldDB" id="C9RRX7"/>
<dbReference type="InterPro" id="IPR013670">
    <property type="entry name" value="EcoEI_R_C_dom"/>
</dbReference>
<sequence>MNESDTRRKKIDPKLKEALWEVTPDSAIYTEQSAYEIAPGRIGHAERNPKKIDYLLVYKGIKIAIVEAKKDELDVSEGVPQAKEYAERMNIRFTYSCNGDKIWAIDMQTGEEGFVDAFPTPQELWERLYPENNPLRDKLNAVPFNRDGGKSPRYYQEIAVNNVMDAISRKQDRVLLTLATGTGKTYIAFQICWKIFKAHWNVDGTERLPRILFLADRNILSNQALNDFGQFDENAMCRITPESIAKSKGVPKGPSIYFSIFQTMMTSLNGKFVYENYPEDFFDLVIIDECHRGAANDESRWRDILDYFQRAYHLGLTATPKKNENANTYEYFGKPVYVYSLKQGIEDGFLTPYRVRISSSNIDNYIYDPEDDVESGEIDPNKIYTETDFYHGNIKIRERDEFRVEEFLKQIDPDEKTIVFGATQAHAAILRDLINQHSRKPNVNYCKRVTSDDGDKGEADLKTFQDNEKLLPTILTTSQKLSTGVDAKNVRNIVLMRPVNNIIEFKQIIGRGTRLFDGKYFFTIYDFVGASKNFSDPEWDGEPIIDTPEPPNGGDPDDDKGSSGGPRKPRPCKICGNLPCTCDAKTKEKRCIEIKLSANHVLRLQAQWQEKFMFDGELITLEQFIKILFGKIPEFFKDSQDLRARWSDPTTREALLQNLSDNGFSKERLRQVQALTQNEKCDLLDVLELIAYNKSPMERAERVRLMHEEILNEISEKQVPFMEFVLQQYVENGVDELSLNQLPELVKLKYGTIKDACDKMGVTGKDLKKLFTDFQKTLYVA</sequence>
<dbReference type="Pfam" id="PF08463">
    <property type="entry name" value="EcoEI_R_C"/>
    <property type="match status" value="1"/>
</dbReference>
<evidence type="ECO:0000313" key="5">
    <source>
        <dbReference type="Proteomes" id="UP000000517"/>
    </source>
</evidence>
<dbReference type="Gene3D" id="3.90.1570.30">
    <property type="match status" value="1"/>
</dbReference>
<name>C9RRX7_FIBSS</name>
<dbReference type="REBASE" id="22213">
    <property type="entry name" value="Fsu85ORF1722P"/>
</dbReference>
<evidence type="ECO:0000313" key="6">
    <source>
        <dbReference type="Proteomes" id="UP000001497"/>
    </source>
</evidence>
<reference evidence="3 6" key="1">
    <citation type="submission" date="2009-10" db="EMBL/GenBank/DDBJ databases">
        <title>Complete sequence of Fibrobacter succinogenes subsp. succinogenes S85.</title>
        <authorList>
            <consortium name="US DOE Joint Genome Institute"/>
            <person name="Lucas S."/>
            <person name="Copeland A."/>
            <person name="Lapidus A."/>
            <person name="Glavina del Rio T."/>
            <person name="Tice H."/>
            <person name="Bruce D."/>
            <person name="Goodwin L."/>
            <person name="Pitluck S."/>
            <person name="Chertkov O."/>
            <person name="Detter J.C."/>
            <person name="Han C."/>
            <person name="Tapia R."/>
            <person name="Larimer F."/>
            <person name="Land M."/>
            <person name="Hauser L."/>
            <person name="Kyrpides N."/>
            <person name="Mikhailova N."/>
            <person name="Weimer P.J."/>
            <person name="Stevenson D.M."/>
            <person name="Boyum J."/>
            <person name="Brumm P.I."/>
            <person name="Mead D."/>
        </authorList>
    </citation>
    <scope>NUCLEOTIDE SEQUENCE [LARGE SCALE GENOMIC DNA]</scope>
    <source>
        <strain evidence="6">ATCC 19169 / S85</strain>
        <strain evidence="3">S85</strain>
    </source>
</reference>
<dbReference type="GO" id="GO:0009035">
    <property type="term" value="F:type I site-specific deoxyribonuclease activity"/>
    <property type="evidence" value="ECO:0007669"/>
    <property type="project" value="UniProtKB-EC"/>
</dbReference>
<dbReference type="Gene3D" id="3.40.50.300">
    <property type="entry name" value="P-loop containing nucleotide triphosphate hydrolases"/>
    <property type="match status" value="2"/>
</dbReference>
<dbReference type="eggNOG" id="COG4096">
    <property type="taxonomic scope" value="Bacteria"/>
</dbReference>
<gene>
    <name evidence="3" type="ordered locus">Fisuc_1720</name>
    <name evidence="4" type="ordered locus">FSU_2216</name>
</gene>
<protein>
    <submittedName>
        <fullName evidence="4">Putative type I restriction-modification system, R subunit</fullName>
    </submittedName>
    <submittedName>
        <fullName evidence="3">Type I site-specific deoxyribonuclease</fullName>
        <ecNumber evidence="3">3.1.21.3</ecNumber>
    </submittedName>
</protein>
<dbReference type="CDD" id="cd18032">
    <property type="entry name" value="DEXHc_RE_I_III_res"/>
    <property type="match status" value="1"/>
</dbReference>
<dbReference type="InterPro" id="IPR027417">
    <property type="entry name" value="P-loop_NTPase"/>
</dbReference>